<dbReference type="EMBL" id="GGEC01001418">
    <property type="protein sequence ID" value="MBW81901.1"/>
    <property type="molecule type" value="Transcribed_RNA"/>
</dbReference>
<sequence length="41" mass="4584">MFPFSCNATSSTQVSQLHQSTAPNKQVKTIEKTPIPYPTFK</sequence>
<evidence type="ECO:0000256" key="1">
    <source>
        <dbReference type="SAM" id="MobiDB-lite"/>
    </source>
</evidence>
<feature type="region of interest" description="Disordered" evidence="1">
    <location>
        <begin position="1"/>
        <end position="25"/>
    </location>
</feature>
<evidence type="ECO:0000313" key="2">
    <source>
        <dbReference type="EMBL" id="MBW81901.1"/>
    </source>
</evidence>
<accession>A0A2P2IL37</accession>
<dbReference type="AlphaFoldDB" id="A0A2P2IL37"/>
<proteinExistence type="predicted"/>
<organism evidence="2">
    <name type="scientific">Rhizophora mucronata</name>
    <name type="common">Asiatic mangrove</name>
    <dbReference type="NCBI Taxonomy" id="61149"/>
    <lineage>
        <taxon>Eukaryota</taxon>
        <taxon>Viridiplantae</taxon>
        <taxon>Streptophyta</taxon>
        <taxon>Embryophyta</taxon>
        <taxon>Tracheophyta</taxon>
        <taxon>Spermatophyta</taxon>
        <taxon>Magnoliopsida</taxon>
        <taxon>eudicotyledons</taxon>
        <taxon>Gunneridae</taxon>
        <taxon>Pentapetalae</taxon>
        <taxon>rosids</taxon>
        <taxon>fabids</taxon>
        <taxon>Malpighiales</taxon>
        <taxon>Rhizophoraceae</taxon>
        <taxon>Rhizophora</taxon>
    </lineage>
</organism>
<name>A0A2P2IL37_RHIMU</name>
<protein>
    <submittedName>
        <fullName evidence="2">Uncharacterized protein</fullName>
    </submittedName>
</protein>
<reference evidence="2" key="1">
    <citation type="submission" date="2018-02" db="EMBL/GenBank/DDBJ databases">
        <title>Rhizophora mucronata_Transcriptome.</title>
        <authorList>
            <person name="Meera S.P."/>
            <person name="Sreeshan A."/>
            <person name="Augustine A."/>
        </authorList>
    </citation>
    <scope>NUCLEOTIDE SEQUENCE</scope>
    <source>
        <tissue evidence="2">Leaf</tissue>
    </source>
</reference>